<gene>
    <name evidence="2" type="ORF">EUX98_g2814</name>
</gene>
<dbReference type="EMBL" id="SGPM01000049">
    <property type="protein sequence ID" value="THH31380.1"/>
    <property type="molecule type" value="Genomic_DNA"/>
</dbReference>
<protein>
    <submittedName>
        <fullName evidence="2">Uncharacterized protein</fullName>
    </submittedName>
</protein>
<evidence type="ECO:0000313" key="2">
    <source>
        <dbReference type="EMBL" id="THH31380.1"/>
    </source>
</evidence>
<name>A0A4S4N6D5_9APHY</name>
<keyword evidence="3" id="KW-1185">Reference proteome</keyword>
<feature type="region of interest" description="Disordered" evidence="1">
    <location>
        <begin position="107"/>
        <end position="135"/>
    </location>
</feature>
<sequence>MAQAVPAIRRSNRLHPRANADSSDSYSAPSHSQRRSSKRIRLDDLSPDSELVIPSSAFDVIMTGPHLDGDTTVANIDTAGDVAAFACDEDDDTGFGLSLNIDKKDINMSHEDDDENDGADIHPSAEDDNVRIHKR</sequence>
<feature type="compositionally biased region" description="Low complexity" evidence="1">
    <location>
        <begin position="20"/>
        <end position="31"/>
    </location>
</feature>
<feature type="region of interest" description="Disordered" evidence="1">
    <location>
        <begin position="1"/>
        <end position="46"/>
    </location>
</feature>
<accession>A0A4S4N6D5</accession>
<organism evidence="2 3">
    <name type="scientific">Antrodiella citrinella</name>
    <dbReference type="NCBI Taxonomy" id="2447956"/>
    <lineage>
        <taxon>Eukaryota</taxon>
        <taxon>Fungi</taxon>
        <taxon>Dikarya</taxon>
        <taxon>Basidiomycota</taxon>
        <taxon>Agaricomycotina</taxon>
        <taxon>Agaricomycetes</taxon>
        <taxon>Polyporales</taxon>
        <taxon>Steccherinaceae</taxon>
        <taxon>Antrodiella</taxon>
    </lineage>
</organism>
<proteinExistence type="predicted"/>
<dbReference type="Proteomes" id="UP000308730">
    <property type="component" value="Unassembled WGS sequence"/>
</dbReference>
<evidence type="ECO:0000313" key="3">
    <source>
        <dbReference type="Proteomes" id="UP000308730"/>
    </source>
</evidence>
<comment type="caution">
    <text evidence="2">The sequence shown here is derived from an EMBL/GenBank/DDBJ whole genome shotgun (WGS) entry which is preliminary data.</text>
</comment>
<reference evidence="2 3" key="1">
    <citation type="submission" date="2019-02" db="EMBL/GenBank/DDBJ databases">
        <title>Genome sequencing of the rare red list fungi Antrodiella citrinella (Flaviporus citrinellus).</title>
        <authorList>
            <person name="Buettner E."/>
            <person name="Kellner H."/>
        </authorList>
    </citation>
    <scope>NUCLEOTIDE SEQUENCE [LARGE SCALE GENOMIC DNA]</scope>
    <source>
        <strain evidence="2 3">DSM 108506</strain>
    </source>
</reference>
<feature type="compositionally biased region" description="Basic and acidic residues" evidence="1">
    <location>
        <begin position="119"/>
        <end position="135"/>
    </location>
</feature>
<evidence type="ECO:0000256" key="1">
    <source>
        <dbReference type="SAM" id="MobiDB-lite"/>
    </source>
</evidence>
<dbReference type="AlphaFoldDB" id="A0A4S4N6D5"/>